<evidence type="ECO:0000256" key="7">
    <source>
        <dbReference type="ARBA" id="ARBA00034754"/>
    </source>
</evidence>
<evidence type="ECO:0000256" key="6">
    <source>
        <dbReference type="ARBA" id="ARBA00022932"/>
    </source>
</evidence>
<evidence type="ECO:0000259" key="10">
    <source>
        <dbReference type="Pfam" id="PF21694"/>
    </source>
</evidence>
<dbReference type="InterPro" id="IPR010372">
    <property type="entry name" value="DNA_pol3_delta_N"/>
</dbReference>
<dbReference type="SUPFAM" id="SSF48019">
    <property type="entry name" value="post-AAA+ oligomerization domain-like"/>
    <property type="match status" value="1"/>
</dbReference>
<dbReference type="SUPFAM" id="SSF52540">
    <property type="entry name" value="P-loop containing nucleoside triphosphate hydrolases"/>
    <property type="match status" value="1"/>
</dbReference>
<dbReference type="AlphaFoldDB" id="A0A1G2RBP6"/>
<evidence type="ECO:0000256" key="3">
    <source>
        <dbReference type="ARBA" id="ARBA00022679"/>
    </source>
</evidence>
<dbReference type="InterPro" id="IPR005790">
    <property type="entry name" value="DNA_polIII_delta"/>
</dbReference>
<dbReference type="Pfam" id="PF06144">
    <property type="entry name" value="DNA_pol3_delta"/>
    <property type="match status" value="1"/>
</dbReference>
<dbReference type="STRING" id="1802457.A3F15_01840"/>
<accession>A0A1G2RBP6</accession>
<dbReference type="InterPro" id="IPR008921">
    <property type="entry name" value="DNA_pol3_clamp-load_cplx_C"/>
</dbReference>
<evidence type="ECO:0000256" key="1">
    <source>
        <dbReference type="ARBA" id="ARBA00012417"/>
    </source>
</evidence>
<comment type="caution">
    <text evidence="11">The sequence shown here is derived from an EMBL/GenBank/DDBJ whole genome shotgun (WGS) entry which is preliminary data.</text>
</comment>
<dbReference type="GO" id="GO:0003887">
    <property type="term" value="F:DNA-directed DNA polymerase activity"/>
    <property type="evidence" value="ECO:0007669"/>
    <property type="project" value="UniProtKB-KW"/>
</dbReference>
<evidence type="ECO:0000313" key="11">
    <source>
        <dbReference type="EMBL" id="OHA70243.1"/>
    </source>
</evidence>
<dbReference type="Gene3D" id="1.10.8.60">
    <property type="match status" value="1"/>
</dbReference>
<evidence type="ECO:0000256" key="2">
    <source>
        <dbReference type="ARBA" id="ARBA00017703"/>
    </source>
</evidence>
<feature type="domain" description="DNA polymerase III delta N-terminal" evidence="9">
    <location>
        <begin position="4"/>
        <end position="118"/>
    </location>
</feature>
<dbReference type="EMBL" id="MHUC01000034">
    <property type="protein sequence ID" value="OHA70243.1"/>
    <property type="molecule type" value="Genomic_DNA"/>
</dbReference>
<evidence type="ECO:0000259" key="9">
    <source>
        <dbReference type="Pfam" id="PF06144"/>
    </source>
</evidence>
<dbReference type="Pfam" id="PF21694">
    <property type="entry name" value="DNA_pol3_delta_C"/>
    <property type="match status" value="1"/>
</dbReference>
<gene>
    <name evidence="11" type="ORF">A3F15_01840</name>
</gene>
<dbReference type="GO" id="GO:0003677">
    <property type="term" value="F:DNA binding"/>
    <property type="evidence" value="ECO:0007669"/>
    <property type="project" value="InterPro"/>
</dbReference>
<dbReference type="NCBIfam" id="TIGR01128">
    <property type="entry name" value="holA"/>
    <property type="match status" value="1"/>
</dbReference>
<comment type="similarity">
    <text evidence="7">Belongs to the DNA polymerase HolA subunit family.</text>
</comment>
<keyword evidence="4" id="KW-0548">Nucleotidyltransferase</keyword>
<dbReference type="InterPro" id="IPR027417">
    <property type="entry name" value="P-loop_NTPase"/>
</dbReference>
<dbReference type="PANTHER" id="PTHR34388:SF1">
    <property type="entry name" value="DNA POLYMERASE III SUBUNIT DELTA"/>
    <property type="match status" value="1"/>
</dbReference>
<protein>
    <recommendedName>
        <fullName evidence="2">DNA polymerase III subunit delta</fullName>
        <ecNumber evidence="1">2.7.7.7</ecNumber>
    </recommendedName>
</protein>
<evidence type="ECO:0000256" key="8">
    <source>
        <dbReference type="ARBA" id="ARBA00049244"/>
    </source>
</evidence>
<evidence type="ECO:0000313" key="12">
    <source>
        <dbReference type="Proteomes" id="UP000177078"/>
    </source>
</evidence>
<dbReference type="GO" id="GO:0006261">
    <property type="term" value="P:DNA-templated DNA replication"/>
    <property type="evidence" value="ECO:0007669"/>
    <property type="project" value="TreeGrafter"/>
</dbReference>
<keyword evidence="6" id="KW-0239">DNA-directed DNA polymerase</keyword>
<sequence length="315" mass="36990">MLIFLYGQDNFRSRRKLNEIIEKYQKSQKSGFNLRRFDLAETDFQDVFSEFQQSSIFQEKKLLVLENVFSSPNLKEKLLENEKALLESKDAIVFYENDKLGKIAEKNAFFKFLHKEAKSQEFNLLIGQQLRSWARKELTKRKCEIEENALEKLIEFIGNDLWRFSNEIQKLSSFKSRIDMDAVLLLVKPKIETDIFKTIDCIAAKKTKTALKLIRQHLEDGENPLYLFSMMTFQFRNLLLVKSLEKEGTHHGNPYVMAGKLGMHPFVFSKTMRQVNFFTLEELKKIYRKIFQADLDIKTGKVQPDAALDLFIVTI</sequence>
<comment type="catalytic activity">
    <reaction evidence="8">
        <text>DNA(n) + a 2'-deoxyribonucleoside 5'-triphosphate = DNA(n+1) + diphosphate</text>
        <dbReference type="Rhea" id="RHEA:22508"/>
        <dbReference type="Rhea" id="RHEA-COMP:17339"/>
        <dbReference type="Rhea" id="RHEA-COMP:17340"/>
        <dbReference type="ChEBI" id="CHEBI:33019"/>
        <dbReference type="ChEBI" id="CHEBI:61560"/>
        <dbReference type="ChEBI" id="CHEBI:173112"/>
        <dbReference type="EC" id="2.7.7.7"/>
    </reaction>
</comment>
<keyword evidence="3" id="KW-0808">Transferase</keyword>
<keyword evidence="5" id="KW-0235">DNA replication</keyword>
<dbReference type="EC" id="2.7.7.7" evidence="1"/>
<dbReference type="PANTHER" id="PTHR34388">
    <property type="entry name" value="DNA POLYMERASE III SUBUNIT DELTA"/>
    <property type="match status" value="1"/>
</dbReference>
<name>A0A1G2RBP6_9BACT</name>
<organism evidence="11 12">
    <name type="scientific">Candidatus Wildermuthbacteria bacterium RIFCSPHIGHO2_12_FULL_40_12</name>
    <dbReference type="NCBI Taxonomy" id="1802457"/>
    <lineage>
        <taxon>Bacteria</taxon>
        <taxon>Candidatus Wildermuthiibacteriota</taxon>
    </lineage>
</organism>
<evidence type="ECO:0000256" key="5">
    <source>
        <dbReference type="ARBA" id="ARBA00022705"/>
    </source>
</evidence>
<reference evidence="11 12" key="1">
    <citation type="journal article" date="2016" name="Nat. Commun.">
        <title>Thousands of microbial genomes shed light on interconnected biogeochemical processes in an aquifer system.</title>
        <authorList>
            <person name="Anantharaman K."/>
            <person name="Brown C.T."/>
            <person name="Hug L.A."/>
            <person name="Sharon I."/>
            <person name="Castelle C.J."/>
            <person name="Probst A.J."/>
            <person name="Thomas B.C."/>
            <person name="Singh A."/>
            <person name="Wilkins M.J."/>
            <person name="Karaoz U."/>
            <person name="Brodie E.L."/>
            <person name="Williams K.H."/>
            <person name="Hubbard S.S."/>
            <person name="Banfield J.F."/>
        </authorList>
    </citation>
    <scope>NUCLEOTIDE SEQUENCE [LARGE SCALE GENOMIC DNA]</scope>
</reference>
<dbReference type="InterPro" id="IPR048466">
    <property type="entry name" value="DNA_pol3_delta-like_C"/>
</dbReference>
<dbReference type="Proteomes" id="UP000177078">
    <property type="component" value="Unassembled WGS sequence"/>
</dbReference>
<feature type="domain" description="DNA polymerase III delta subunit-like C-terminal" evidence="10">
    <location>
        <begin position="192"/>
        <end position="314"/>
    </location>
</feature>
<evidence type="ECO:0000256" key="4">
    <source>
        <dbReference type="ARBA" id="ARBA00022695"/>
    </source>
</evidence>
<dbReference type="Gene3D" id="3.40.50.300">
    <property type="entry name" value="P-loop containing nucleotide triphosphate hydrolases"/>
    <property type="match status" value="1"/>
</dbReference>
<dbReference type="Gene3D" id="1.20.272.10">
    <property type="match status" value="1"/>
</dbReference>
<proteinExistence type="inferred from homology"/>
<dbReference type="GO" id="GO:0009360">
    <property type="term" value="C:DNA polymerase III complex"/>
    <property type="evidence" value="ECO:0007669"/>
    <property type="project" value="InterPro"/>
</dbReference>